<dbReference type="STRING" id="1121455.SAMN02745728_02086"/>
<keyword evidence="9" id="KW-0175">Coiled coil</keyword>
<keyword evidence="5 10" id="KW-0472">Membrane</keyword>
<reference evidence="13 14" key="1">
    <citation type="submission" date="2016-12" db="EMBL/GenBank/DDBJ databases">
        <authorList>
            <person name="Song W.-J."/>
            <person name="Kurnit D.M."/>
        </authorList>
    </citation>
    <scope>NUCLEOTIDE SEQUENCE [LARGE SCALE GENOMIC DNA]</scope>
    <source>
        <strain evidence="13 14">DSM 11393</strain>
    </source>
</reference>
<feature type="domain" description="Methyl-accepting transducer" evidence="11">
    <location>
        <begin position="337"/>
        <end position="563"/>
    </location>
</feature>
<accession>A0A1M7TJ23</accession>
<dbReference type="GO" id="GO:0007165">
    <property type="term" value="P:signal transduction"/>
    <property type="evidence" value="ECO:0007669"/>
    <property type="project" value="UniProtKB-KW"/>
</dbReference>
<evidence type="ECO:0000256" key="4">
    <source>
        <dbReference type="ARBA" id="ARBA00022989"/>
    </source>
</evidence>
<dbReference type="SMART" id="SM00283">
    <property type="entry name" value="MA"/>
    <property type="match status" value="1"/>
</dbReference>
<evidence type="ECO:0000313" key="13">
    <source>
        <dbReference type="EMBL" id="SHN70717.1"/>
    </source>
</evidence>
<keyword evidence="2" id="KW-1003">Cell membrane</keyword>
<evidence type="ECO:0000313" key="14">
    <source>
        <dbReference type="Proteomes" id="UP000186469"/>
    </source>
</evidence>
<evidence type="ECO:0000259" key="11">
    <source>
        <dbReference type="PROSITE" id="PS50111"/>
    </source>
</evidence>
<dbReference type="InterPro" id="IPR004010">
    <property type="entry name" value="Double_Cache_2"/>
</dbReference>
<keyword evidence="3 10" id="KW-0812">Transmembrane</keyword>
<sequence>MLRKISIKTRIMILVALSVITSVLIASSILFFLNNMLEDSISHVEDVYIAGQKEKIKTTTDNLATSLSSSVKNLPREEAIAKIKEQTRDIRFENDKSGYFFAYENTTALSVPVKTSNENKDLGNVQDEKGLYFVRELNNVSENGGFVTWYFPKNANDPKAYPKLGYAKKIQGTNFWIGTGIYIDNVEQEKAKLQEKFNKFKEIVVYSSLLVGSLSVIIILGLGWGITNSINVPLQNTVLIAKKIANGNDNISFETDKNDELGEMQKALALMFERLTKNNQDLQLKNIEAEKKTEEIQEIVKKSEQAREEALHKNEALLKTSENLKSVISILRDIGLSLSTQIEQAASGASMQSDHLEHSLNNMDHSLSTLLETSKSADEASQICDHAKVTAAQSSEVVEQMSDGVKKVNERVSKLLISMEELENKATGIGAVINVINDIADQTNLLALNAAIEAARAGEAGRGFAVVADEVRKLAEKTMSSTKEVENAIVSMQKSAQDNKESVNLAVSDVLSVSQNVTNSKNSLDQIVSLVEQSAEQVSVIAKAISDNLRSNEATVESIKEVSTIAGQTKKAMLSSDETLRNLNHQAEKLELLVLVPGSSDNR</sequence>
<organism evidence="13 14">
    <name type="scientific">Desulfovibrio litoralis DSM 11393</name>
    <dbReference type="NCBI Taxonomy" id="1121455"/>
    <lineage>
        <taxon>Bacteria</taxon>
        <taxon>Pseudomonadati</taxon>
        <taxon>Thermodesulfobacteriota</taxon>
        <taxon>Desulfovibrionia</taxon>
        <taxon>Desulfovibrionales</taxon>
        <taxon>Desulfovibrionaceae</taxon>
        <taxon>Desulfovibrio</taxon>
    </lineage>
</organism>
<dbReference type="Proteomes" id="UP000186469">
    <property type="component" value="Unassembled WGS sequence"/>
</dbReference>
<dbReference type="Pfam" id="PF08269">
    <property type="entry name" value="dCache_2"/>
    <property type="match status" value="1"/>
</dbReference>
<dbReference type="PROSITE" id="PS50111">
    <property type="entry name" value="CHEMOTAXIS_TRANSDUC_2"/>
    <property type="match status" value="1"/>
</dbReference>
<evidence type="ECO:0000259" key="12">
    <source>
        <dbReference type="PROSITE" id="PS50885"/>
    </source>
</evidence>
<evidence type="ECO:0000256" key="9">
    <source>
        <dbReference type="SAM" id="Coils"/>
    </source>
</evidence>
<comment type="similarity">
    <text evidence="7">Belongs to the methyl-accepting chemotaxis (MCP) protein family.</text>
</comment>
<comment type="subcellular location">
    <subcellularLocation>
        <location evidence="1">Cell membrane</location>
        <topology evidence="1">Multi-pass membrane protein</topology>
    </subcellularLocation>
</comment>
<evidence type="ECO:0000256" key="6">
    <source>
        <dbReference type="ARBA" id="ARBA00023224"/>
    </source>
</evidence>
<dbReference type="CDD" id="cd06225">
    <property type="entry name" value="HAMP"/>
    <property type="match status" value="1"/>
</dbReference>
<keyword evidence="6 8" id="KW-0807">Transducer</keyword>
<dbReference type="Gene3D" id="1.10.287.950">
    <property type="entry name" value="Methyl-accepting chemotaxis protein"/>
    <property type="match status" value="1"/>
</dbReference>
<dbReference type="RefSeq" id="WP_072697762.1">
    <property type="nucleotide sequence ID" value="NZ_FRDI01000013.1"/>
</dbReference>
<dbReference type="OrthoDB" id="9787709at2"/>
<dbReference type="AlphaFoldDB" id="A0A1M7TJ23"/>
<feature type="transmembrane region" description="Helical" evidence="10">
    <location>
        <begin position="203"/>
        <end position="226"/>
    </location>
</feature>
<evidence type="ECO:0000256" key="8">
    <source>
        <dbReference type="PROSITE-ProRule" id="PRU00284"/>
    </source>
</evidence>
<evidence type="ECO:0000256" key="1">
    <source>
        <dbReference type="ARBA" id="ARBA00004651"/>
    </source>
</evidence>
<dbReference type="Pfam" id="PF00672">
    <property type="entry name" value="HAMP"/>
    <property type="match status" value="1"/>
</dbReference>
<dbReference type="Gene3D" id="3.30.450.20">
    <property type="entry name" value="PAS domain"/>
    <property type="match status" value="1"/>
</dbReference>
<keyword evidence="14" id="KW-1185">Reference proteome</keyword>
<proteinExistence type="inferred from homology"/>
<dbReference type="InterPro" id="IPR004089">
    <property type="entry name" value="MCPsignal_dom"/>
</dbReference>
<dbReference type="PANTHER" id="PTHR32089">
    <property type="entry name" value="METHYL-ACCEPTING CHEMOTAXIS PROTEIN MCPB"/>
    <property type="match status" value="1"/>
</dbReference>
<dbReference type="CDD" id="cd11386">
    <property type="entry name" value="MCP_signal"/>
    <property type="match status" value="1"/>
</dbReference>
<feature type="domain" description="HAMP" evidence="12">
    <location>
        <begin position="228"/>
        <end position="280"/>
    </location>
</feature>
<dbReference type="GO" id="GO:0005886">
    <property type="term" value="C:plasma membrane"/>
    <property type="evidence" value="ECO:0007669"/>
    <property type="project" value="UniProtKB-SubCell"/>
</dbReference>
<keyword evidence="4 10" id="KW-1133">Transmembrane helix</keyword>
<feature type="coiled-coil region" evidence="9">
    <location>
        <begin position="272"/>
        <end position="320"/>
    </location>
</feature>
<dbReference type="InterPro" id="IPR033480">
    <property type="entry name" value="sCache_2"/>
</dbReference>
<dbReference type="EMBL" id="FRDI01000013">
    <property type="protein sequence ID" value="SHN70717.1"/>
    <property type="molecule type" value="Genomic_DNA"/>
</dbReference>
<feature type="transmembrane region" description="Helical" evidence="10">
    <location>
        <begin position="12"/>
        <end position="33"/>
    </location>
</feature>
<evidence type="ECO:0000256" key="2">
    <source>
        <dbReference type="ARBA" id="ARBA00022475"/>
    </source>
</evidence>
<dbReference type="Gene3D" id="6.10.340.10">
    <property type="match status" value="1"/>
</dbReference>
<evidence type="ECO:0000256" key="7">
    <source>
        <dbReference type="ARBA" id="ARBA00029447"/>
    </source>
</evidence>
<gene>
    <name evidence="13" type="ORF">SAMN02745728_02086</name>
</gene>
<dbReference type="InterPro" id="IPR003660">
    <property type="entry name" value="HAMP_dom"/>
</dbReference>
<dbReference type="PANTHER" id="PTHR32089:SF112">
    <property type="entry name" value="LYSOZYME-LIKE PROTEIN-RELATED"/>
    <property type="match status" value="1"/>
</dbReference>
<evidence type="ECO:0000256" key="5">
    <source>
        <dbReference type="ARBA" id="ARBA00023136"/>
    </source>
</evidence>
<protein>
    <submittedName>
        <fullName evidence="13">Methyl-accepting chemotaxis protein</fullName>
    </submittedName>
</protein>
<evidence type="ECO:0000256" key="10">
    <source>
        <dbReference type="SAM" id="Phobius"/>
    </source>
</evidence>
<dbReference type="SMART" id="SM01049">
    <property type="entry name" value="Cache_2"/>
    <property type="match status" value="1"/>
</dbReference>
<dbReference type="PROSITE" id="PS50885">
    <property type="entry name" value="HAMP"/>
    <property type="match status" value="1"/>
</dbReference>
<name>A0A1M7TJ23_9BACT</name>
<dbReference type="Pfam" id="PF00015">
    <property type="entry name" value="MCPsignal"/>
    <property type="match status" value="1"/>
</dbReference>
<dbReference type="SUPFAM" id="SSF58104">
    <property type="entry name" value="Methyl-accepting chemotaxis protein (MCP) signaling domain"/>
    <property type="match status" value="1"/>
</dbReference>
<evidence type="ECO:0000256" key="3">
    <source>
        <dbReference type="ARBA" id="ARBA00022692"/>
    </source>
</evidence>